<dbReference type="HOGENOM" id="CLU_074356_0_0_0"/>
<dbReference type="EMBL" id="DF820464">
    <property type="protein sequence ID" value="GAK55972.1"/>
    <property type="molecule type" value="Genomic_DNA"/>
</dbReference>
<accession>A0A081BUG7</accession>
<evidence type="ECO:0000256" key="1">
    <source>
        <dbReference type="SAM" id="MobiDB-lite"/>
    </source>
</evidence>
<dbReference type="InterPro" id="IPR033399">
    <property type="entry name" value="TP_0789-like"/>
</dbReference>
<name>A0A081BUG7_VECG1</name>
<feature type="domain" description="Uncharacterized protein TP-0789" evidence="2">
    <location>
        <begin position="108"/>
        <end position="283"/>
    </location>
</feature>
<keyword evidence="4" id="KW-1185">Reference proteome</keyword>
<organism evidence="3">
    <name type="scientific">Vecturithrix granuli</name>
    <dbReference type="NCBI Taxonomy" id="1499967"/>
    <lineage>
        <taxon>Bacteria</taxon>
        <taxon>Candidatus Moduliflexota</taxon>
        <taxon>Candidatus Vecturitrichia</taxon>
        <taxon>Candidatus Vecturitrichales</taxon>
        <taxon>Candidatus Vecturitrichaceae</taxon>
        <taxon>Candidatus Vecturithrix</taxon>
    </lineage>
</organism>
<sequence length="285" mass="32964">MFFASTEVKKGDGPKKNMRRHQTQSNTHATTTFTQKLFVMAALIGSLLLTMPLSLLAQEPQALEILQKSDDVVSAPQDQHSLMTMLLIDKNGDQKERKSELFERAKADTRLVRFLAPADQKGISFLSLPDDKMYLYLPAFKKIRTIASHVKNESFAGTDMSYDDISTLGYAKDHDLKLLEMTDEFYVLELTPRLGTEKDYSRLNYSVRKDNFYPVKTEYYDQNGNLWKVMERRQIEKIGEYWIAKETEMTDLRKEHSTKSLVDTVEFDTNLADEVFSQRNLKKTK</sequence>
<dbReference type="Gene3D" id="2.50.20.10">
    <property type="entry name" value="Lipoprotein localisation LolA/LolB/LppX"/>
    <property type="match status" value="1"/>
</dbReference>
<reference evidence="3" key="1">
    <citation type="journal article" date="2015" name="PeerJ">
        <title>First genomic representation of candidate bacterial phylum KSB3 points to enhanced environmental sensing as a trigger of wastewater bulking.</title>
        <authorList>
            <person name="Sekiguchi Y."/>
            <person name="Ohashi A."/>
            <person name="Parks D.H."/>
            <person name="Yamauchi T."/>
            <person name="Tyson G.W."/>
            <person name="Hugenholtz P."/>
        </authorList>
    </citation>
    <scope>NUCLEOTIDE SEQUENCE [LARGE SCALE GENOMIC DNA]</scope>
</reference>
<dbReference type="Pfam" id="PF17131">
    <property type="entry name" value="LolA_like"/>
    <property type="match status" value="1"/>
</dbReference>
<evidence type="ECO:0000259" key="2">
    <source>
        <dbReference type="Pfam" id="PF17131"/>
    </source>
</evidence>
<feature type="region of interest" description="Disordered" evidence="1">
    <location>
        <begin position="1"/>
        <end position="27"/>
    </location>
</feature>
<dbReference type="Proteomes" id="UP000030661">
    <property type="component" value="Unassembled WGS sequence"/>
</dbReference>
<protein>
    <recommendedName>
        <fullName evidence="2">Uncharacterized protein TP-0789 domain-containing protein</fullName>
    </recommendedName>
</protein>
<dbReference type="AlphaFoldDB" id="A0A081BUG7"/>
<proteinExistence type="predicted"/>
<evidence type="ECO:0000313" key="4">
    <source>
        <dbReference type="Proteomes" id="UP000030661"/>
    </source>
</evidence>
<gene>
    <name evidence="3" type="ORF">U27_02933</name>
</gene>
<dbReference type="eggNOG" id="COG2834">
    <property type="taxonomic scope" value="Bacteria"/>
</dbReference>
<dbReference type="CDD" id="cd16329">
    <property type="entry name" value="LolA_like"/>
    <property type="match status" value="1"/>
</dbReference>
<evidence type="ECO:0000313" key="3">
    <source>
        <dbReference type="EMBL" id="GAK55972.1"/>
    </source>
</evidence>
<dbReference type="STRING" id="1499967.U27_02933"/>